<evidence type="ECO:0000313" key="3">
    <source>
        <dbReference type="EMBL" id="KAG8509799.1"/>
    </source>
</evidence>
<dbReference type="OrthoDB" id="8889733at2759"/>
<dbReference type="PANTHER" id="PTHR47403:SF3">
    <property type="entry name" value="N-ACETYLTRANSFERASE 16-RELATED"/>
    <property type="match status" value="1"/>
</dbReference>
<feature type="domain" description="Histidine N-acetyltransferase C-terminal" evidence="2">
    <location>
        <begin position="213"/>
        <end position="294"/>
    </location>
</feature>
<dbReference type="SUPFAM" id="SSF55729">
    <property type="entry name" value="Acyl-CoA N-acyltransferases (Nat)"/>
    <property type="match status" value="1"/>
</dbReference>
<dbReference type="Proteomes" id="UP000700334">
    <property type="component" value="Unassembled WGS sequence"/>
</dbReference>
<proteinExistence type="predicted"/>
<gene>
    <name evidence="3" type="ORF">J0S82_017317</name>
</gene>
<dbReference type="AlphaFoldDB" id="A0A8J6DIM9"/>
<dbReference type="Pfam" id="PF24066">
    <property type="entry name" value="Hisat_C"/>
    <property type="match status" value="1"/>
</dbReference>
<reference evidence="3" key="1">
    <citation type="journal article" date="2021" name="Evol. Appl.">
        <title>The genome of the Pyrenean desman and the effects of bottlenecks and inbreeding on the genomic landscape of an endangered species.</title>
        <authorList>
            <person name="Escoda L."/>
            <person name="Castresana J."/>
        </authorList>
    </citation>
    <scope>NUCLEOTIDE SEQUENCE</scope>
    <source>
        <strain evidence="3">IBE-C5619</strain>
    </source>
</reference>
<dbReference type="InterPro" id="IPR056483">
    <property type="entry name" value="Hisat_C"/>
</dbReference>
<protein>
    <submittedName>
        <fullName evidence="3">Putative N-acetyltransferase 16</fullName>
    </submittedName>
</protein>
<evidence type="ECO:0000259" key="2">
    <source>
        <dbReference type="Pfam" id="PF24066"/>
    </source>
</evidence>
<feature type="region of interest" description="Disordered" evidence="1">
    <location>
        <begin position="1"/>
        <end position="49"/>
    </location>
</feature>
<accession>A0A8J6DIM9</accession>
<evidence type="ECO:0000256" key="1">
    <source>
        <dbReference type="SAM" id="MobiDB-lite"/>
    </source>
</evidence>
<dbReference type="EMBL" id="JAGFMF010011925">
    <property type="protein sequence ID" value="KAG8509799.1"/>
    <property type="molecule type" value="Genomic_DNA"/>
</dbReference>
<name>A0A8J6DIM9_GALPY</name>
<organism evidence="3 4">
    <name type="scientific">Galemys pyrenaicus</name>
    <name type="common">Iberian desman</name>
    <name type="synonym">Pyrenean desman</name>
    <dbReference type="NCBI Taxonomy" id="202257"/>
    <lineage>
        <taxon>Eukaryota</taxon>
        <taxon>Metazoa</taxon>
        <taxon>Chordata</taxon>
        <taxon>Craniata</taxon>
        <taxon>Vertebrata</taxon>
        <taxon>Euteleostomi</taxon>
        <taxon>Mammalia</taxon>
        <taxon>Eutheria</taxon>
        <taxon>Laurasiatheria</taxon>
        <taxon>Eulipotyphla</taxon>
        <taxon>Talpidae</taxon>
        <taxon>Galemys</taxon>
    </lineage>
</organism>
<evidence type="ECO:0000313" key="4">
    <source>
        <dbReference type="Proteomes" id="UP000700334"/>
    </source>
</evidence>
<dbReference type="InterPro" id="IPR016181">
    <property type="entry name" value="Acyl_CoA_acyltransferase"/>
</dbReference>
<dbReference type="PANTHER" id="PTHR47403">
    <property type="entry name" value="LOC100145250 PROTEIN"/>
    <property type="match status" value="1"/>
</dbReference>
<sequence>MKVENSCGIATSEVPKLEKDTQRDAEPRSETRPQEAGAKSNSQLGLETGSLGAELGSEVKAKPRSELGPETGPLDFVLATEREFEEVLAISGGIYSGLDYLHSRYHSWLQDPDTTVVLAKLNSVVVALESVHVIDAGETVLVEGLRVAPWERSKGVAGLLQRFCSQLVKRQHPGVKVRQAATWRASCCHPPCSATCFRAGPSSKTGSPTGRVRNLRLLAAKGLEWCVDSRAHPRVLSLCTRPCPIPHGGDGTWRRLNIDTFGSDDEQVQSQFLWHLQRQVPRLAGLNVMCQLFLAPQLWSQLAGFCQDGLGLELVRGYTEQYLRETDI</sequence>
<comment type="caution">
    <text evidence="3">The sequence shown here is derived from an EMBL/GenBank/DDBJ whole genome shotgun (WGS) entry which is preliminary data.</text>
</comment>
<feature type="compositionally biased region" description="Basic and acidic residues" evidence="1">
    <location>
        <begin position="15"/>
        <end position="33"/>
    </location>
</feature>
<keyword evidence="4" id="KW-1185">Reference proteome</keyword>